<keyword evidence="3" id="KW-1185">Reference proteome</keyword>
<dbReference type="CDD" id="cd04301">
    <property type="entry name" value="NAT_SF"/>
    <property type="match status" value="1"/>
</dbReference>
<sequence>MNILIRPTEYKDAEGLTHLYSQPKAQRETLQLPFPSITMWQERLKNMPVGVYSFVAELDGKIVGNIGLEHSQRPRTAHCATFGLGVHDDFHGMGIGSRLIETVLELTDNWLNVQRVQIEVNADNKAAIALYTKYGFEIEGEALCSVLRDGEFISTYYMARLKDQL</sequence>
<dbReference type="InterPro" id="IPR016181">
    <property type="entry name" value="Acyl_CoA_acyltransferase"/>
</dbReference>
<dbReference type="InterPro" id="IPR051531">
    <property type="entry name" value="N-acetyltransferase"/>
</dbReference>
<dbReference type="Pfam" id="PF00583">
    <property type="entry name" value="Acetyltransf_1"/>
    <property type="match status" value="1"/>
</dbReference>
<name>A0A9X3CPD6_9VIBR</name>
<dbReference type="PANTHER" id="PTHR43792">
    <property type="entry name" value="GNAT FAMILY, PUTATIVE (AFU_ORTHOLOGUE AFUA_3G00765)-RELATED-RELATED"/>
    <property type="match status" value="1"/>
</dbReference>
<dbReference type="GO" id="GO:0016747">
    <property type="term" value="F:acyltransferase activity, transferring groups other than amino-acyl groups"/>
    <property type="evidence" value="ECO:0007669"/>
    <property type="project" value="InterPro"/>
</dbReference>
<evidence type="ECO:0000259" key="1">
    <source>
        <dbReference type="PROSITE" id="PS51186"/>
    </source>
</evidence>
<dbReference type="Gene3D" id="3.40.630.30">
    <property type="match status" value="1"/>
</dbReference>
<feature type="domain" description="N-acetyltransferase" evidence="1">
    <location>
        <begin position="3"/>
        <end position="163"/>
    </location>
</feature>
<dbReference type="InterPro" id="IPR000182">
    <property type="entry name" value="GNAT_dom"/>
</dbReference>
<dbReference type="PROSITE" id="PS51186">
    <property type="entry name" value="GNAT"/>
    <property type="match status" value="1"/>
</dbReference>
<evidence type="ECO:0000313" key="3">
    <source>
        <dbReference type="Proteomes" id="UP001155587"/>
    </source>
</evidence>
<dbReference type="Proteomes" id="UP001155587">
    <property type="component" value="Unassembled WGS sequence"/>
</dbReference>
<protein>
    <submittedName>
        <fullName evidence="2">GNAT family N-acetyltransferase</fullName>
        <ecNumber evidence="2">2.3.1.-</ecNumber>
    </submittedName>
</protein>
<dbReference type="AlphaFoldDB" id="A0A9X3CPD6"/>
<gene>
    <name evidence="2" type="ORF">MD535_13255</name>
</gene>
<dbReference type="RefSeq" id="WP_265675500.1">
    <property type="nucleotide sequence ID" value="NZ_JAKRRY010000016.1"/>
</dbReference>
<organism evidence="2 3">
    <name type="scientific">Vibrio qingdaonensis</name>
    <dbReference type="NCBI Taxonomy" id="2829491"/>
    <lineage>
        <taxon>Bacteria</taxon>
        <taxon>Pseudomonadati</taxon>
        <taxon>Pseudomonadota</taxon>
        <taxon>Gammaproteobacteria</taxon>
        <taxon>Vibrionales</taxon>
        <taxon>Vibrionaceae</taxon>
        <taxon>Vibrio</taxon>
    </lineage>
</organism>
<reference evidence="2" key="1">
    <citation type="submission" date="2022-02" db="EMBL/GenBank/DDBJ databases">
        <title>Vibrio sp. nov, a new bacterium isolated from seawater.</title>
        <authorList>
            <person name="Yuan Y."/>
        </authorList>
    </citation>
    <scope>NUCLEOTIDE SEQUENCE</scope>
    <source>
        <strain evidence="2">ZSDZ65</strain>
    </source>
</reference>
<evidence type="ECO:0000313" key="2">
    <source>
        <dbReference type="EMBL" id="MCW8346966.1"/>
    </source>
</evidence>
<keyword evidence="2" id="KW-0808">Transferase</keyword>
<dbReference type="EC" id="2.3.1.-" evidence="2"/>
<accession>A0A9X3CPD6</accession>
<dbReference type="SUPFAM" id="SSF55729">
    <property type="entry name" value="Acyl-CoA N-acyltransferases (Nat)"/>
    <property type="match status" value="1"/>
</dbReference>
<proteinExistence type="predicted"/>
<dbReference type="PANTHER" id="PTHR43792:SF16">
    <property type="entry name" value="N-ACETYLTRANSFERASE DOMAIN-CONTAINING PROTEIN"/>
    <property type="match status" value="1"/>
</dbReference>
<comment type="caution">
    <text evidence="2">The sequence shown here is derived from an EMBL/GenBank/DDBJ whole genome shotgun (WGS) entry which is preliminary data.</text>
</comment>
<keyword evidence="2" id="KW-0012">Acyltransferase</keyword>
<dbReference type="EMBL" id="JAKRRY010000016">
    <property type="protein sequence ID" value="MCW8346966.1"/>
    <property type="molecule type" value="Genomic_DNA"/>
</dbReference>